<dbReference type="Proteomes" id="UP000886595">
    <property type="component" value="Unassembled WGS sequence"/>
</dbReference>
<protein>
    <recommendedName>
        <fullName evidence="1">Reverse transcriptase zinc-binding domain-containing protein</fullName>
    </recommendedName>
</protein>
<evidence type="ECO:0000313" key="2">
    <source>
        <dbReference type="EMBL" id="KAG2265310.1"/>
    </source>
</evidence>
<feature type="domain" description="Reverse transcriptase zinc-binding" evidence="1">
    <location>
        <begin position="35"/>
        <end position="123"/>
    </location>
</feature>
<proteinExistence type="predicted"/>
<evidence type="ECO:0000259" key="1">
    <source>
        <dbReference type="Pfam" id="PF13966"/>
    </source>
</evidence>
<evidence type="ECO:0000313" key="3">
    <source>
        <dbReference type="Proteomes" id="UP000886595"/>
    </source>
</evidence>
<sequence>MSILPQHFPEILRIKPSVTRVTDSYMWLASKSGTYSAKSGYYAATTMETEAPIENQRTFKTIWNRKTSPKLQLFLWKVVQGALVLGENLAKRGLMANVACRYCGEIETSEHIFLHCYHTRQIWSNTIWTSNFNPANCDSFSEAFLASGSSIMLPPWGLVGDIFPWIVWGIWTARNLYIFENRVLTPVEILTKAIRSEKEWHQARASITQPRPSLTHSRLWLDLHLPTERPTAPGYGDILEYIFSPSS</sequence>
<dbReference type="InterPro" id="IPR026960">
    <property type="entry name" value="RVT-Znf"/>
</dbReference>
<dbReference type="EMBL" id="JAAMPC010000014">
    <property type="protein sequence ID" value="KAG2265310.1"/>
    <property type="molecule type" value="Genomic_DNA"/>
</dbReference>
<dbReference type="OrthoDB" id="1112108at2759"/>
<name>A0A8X7Q817_BRACI</name>
<organism evidence="2 3">
    <name type="scientific">Brassica carinata</name>
    <name type="common">Ethiopian mustard</name>
    <name type="synonym">Abyssinian cabbage</name>
    <dbReference type="NCBI Taxonomy" id="52824"/>
    <lineage>
        <taxon>Eukaryota</taxon>
        <taxon>Viridiplantae</taxon>
        <taxon>Streptophyta</taxon>
        <taxon>Embryophyta</taxon>
        <taxon>Tracheophyta</taxon>
        <taxon>Spermatophyta</taxon>
        <taxon>Magnoliopsida</taxon>
        <taxon>eudicotyledons</taxon>
        <taxon>Gunneridae</taxon>
        <taxon>Pentapetalae</taxon>
        <taxon>rosids</taxon>
        <taxon>malvids</taxon>
        <taxon>Brassicales</taxon>
        <taxon>Brassicaceae</taxon>
        <taxon>Brassiceae</taxon>
        <taxon>Brassica</taxon>
    </lineage>
</organism>
<dbReference type="Pfam" id="PF13966">
    <property type="entry name" value="zf-RVT"/>
    <property type="match status" value="1"/>
</dbReference>
<keyword evidence="3" id="KW-1185">Reference proteome</keyword>
<comment type="caution">
    <text evidence="2">The sequence shown here is derived from an EMBL/GenBank/DDBJ whole genome shotgun (WGS) entry which is preliminary data.</text>
</comment>
<reference evidence="2 3" key="1">
    <citation type="submission" date="2020-02" db="EMBL/GenBank/DDBJ databases">
        <authorList>
            <person name="Ma Q."/>
            <person name="Huang Y."/>
            <person name="Song X."/>
            <person name="Pei D."/>
        </authorList>
    </citation>
    <scope>NUCLEOTIDE SEQUENCE [LARGE SCALE GENOMIC DNA]</scope>
    <source>
        <strain evidence="2">Sxm20200214</strain>
        <tissue evidence="2">Leaf</tissue>
    </source>
</reference>
<gene>
    <name evidence="2" type="ORF">Bca52824_072389</name>
</gene>
<dbReference type="AlphaFoldDB" id="A0A8X7Q817"/>
<accession>A0A8X7Q817</accession>